<dbReference type="Gene3D" id="1.10.287.950">
    <property type="entry name" value="Methyl-accepting chemotaxis protein"/>
    <property type="match status" value="1"/>
</dbReference>
<dbReference type="InterPro" id="IPR004089">
    <property type="entry name" value="MCPsignal_dom"/>
</dbReference>
<dbReference type="CDD" id="cd11386">
    <property type="entry name" value="MCP_signal"/>
    <property type="match status" value="1"/>
</dbReference>
<comment type="subcellular location">
    <subcellularLocation>
        <location evidence="1">Membrane</location>
    </subcellularLocation>
</comment>
<dbReference type="InterPro" id="IPR024478">
    <property type="entry name" value="HlyB_4HB_MCP"/>
</dbReference>
<gene>
    <name evidence="8" type="ORF">AWB66_04295</name>
</gene>
<dbReference type="InterPro" id="IPR051310">
    <property type="entry name" value="MCP_chemotaxis"/>
</dbReference>
<evidence type="ECO:0000256" key="5">
    <source>
        <dbReference type="SAM" id="Phobius"/>
    </source>
</evidence>
<evidence type="ECO:0000256" key="3">
    <source>
        <dbReference type="ARBA" id="ARBA00029447"/>
    </source>
</evidence>
<dbReference type="Proteomes" id="UP000054717">
    <property type="component" value="Unassembled WGS sequence"/>
</dbReference>
<keyword evidence="4" id="KW-0807">Transducer</keyword>
<keyword evidence="9" id="KW-1185">Reference proteome</keyword>
<keyword evidence="5" id="KW-0472">Membrane</keyword>
<feature type="domain" description="Methyl-accepting transducer" evidence="6">
    <location>
        <begin position="277"/>
        <end position="506"/>
    </location>
</feature>
<dbReference type="PROSITE" id="PS50111">
    <property type="entry name" value="CHEMOTAXIS_TRANSDUC_2"/>
    <property type="match status" value="1"/>
</dbReference>
<dbReference type="Pfam" id="PF00672">
    <property type="entry name" value="HAMP"/>
    <property type="match status" value="1"/>
</dbReference>
<dbReference type="CDD" id="cd06225">
    <property type="entry name" value="HAMP"/>
    <property type="match status" value="1"/>
</dbReference>
<organism evidence="8 9">
    <name type="scientific">Caballeronia telluris</name>
    <dbReference type="NCBI Taxonomy" id="326475"/>
    <lineage>
        <taxon>Bacteria</taxon>
        <taxon>Pseudomonadati</taxon>
        <taxon>Pseudomonadota</taxon>
        <taxon>Betaproteobacteria</taxon>
        <taxon>Burkholderiales</taxon>
        <taxon>Burkholderiaceae</taxon>
        <taxon>Caballeronia</taxon>
    </lineage>
</organism>
<name>A0A158JJE4_9BURK</name>
<keyword evidence="5" id="KW-1133">Transmembrane helix</keyword>
<comment type="caution">
    <text evidence="8">The sequence shown here is derived from an EMBL/GenBank/DDBJ whole genome shotgun (WGS) entry which is preliminary data.</text>
</comment>
<feature type="transmembrane region" description="Helical" evidence="5">
    <location>
        <begin position="21"/>
        <end position="42"/>
    </location>
</feature>
<dbReference type="InterPro" id="IPR004090">
    <property type="entry name" value="Chemotax_Me-accpt_rcpt"/>
</dbReference>
<dbReference type="SUPFAM" id="SSF58104">
    <property type="entry name" value="Methyl-accepting chemotaxis protein (MCP) signaling domain"/>
    <property type="match status" value="1"/>
</dbReference>
<dbReference type="SMART" id="SM00304">
    <property type="entry name" value="HAMP"/>
    <property type="match status" value="1"/>
</dbReference>
<dbReference type="PANTHER" id="PTHR43531">
    <property type="entry name" value="PROTEIN ICFG"/>
    <property type="match status" value="1"/>
</dbReference>
<dbReference type="STRING" id="326475.AWB66_04295"/>
<dbReference type="PANTHER" id="PTHR43531:SF14">
    <property type="entry name" value="METHYL-ACCEPTING CHEMOTAXIS PROTEIN I-RELATED"/>
    <property type="match status" value="1"/>
</dbReference>
<reference evidence="8" key="1">
    <citation type="submission" date="2016-01" db="EMBL/GenBank/DDBJ databases">
        <authorList>
            <person name="Peeters Charlotte."/>
        </authorList>
    </citation>
    <scope>NUCLEOTIDE SEQUENCE</scope>
    <source>
        <strain evidence="8">LMG 22936</strain>
    </source>
</reference>
<protein>
    <submittedName>
        <fullName evidence="8">Membrane protein</fullName>
    </submittedName>
</protein>
<sequence>MIAVAINEHNQMNHFIHTIRFRIILSFGICGALMLVIGLFGIDAISKLRADLSIAYSGNLVPTTQLSRVHISQSQIRRLLWQLQATQDKDIPEKIRKLEGTVNATWASYYPSGITSDAERAVADRIQVQLGKFKLLVDQQLTLVEKGAYQEATEFQRNSVLPAGNALGDLLDEDIDLNVRQSRGFVADSTNTSRQMIWITVALLCMGGMLMLGTSLYLFGAISTPLTRSVGVAKEIADGRLDGRIVVDTRGEFAPLLEAMQRMSRQLADTVRGIRVSSESVTTAAREIAAGNMDLSARTEEQASSLEETAASMTEIAQTVKQNADNARQANSLATSASGMADDSHVAMQAMMRSIGNISESSGKIADITTMIEGISFQTNILALNAAVEAARAGEQGRGFAVVAGEVRALAQRSSAAAKEIKDLIDASTVLVNDGSRQAAEVGTLMGQVIRAIKQVADIVGEISSASHEQSQGIDQVHQAISQIDSVTQQNAALVEQAAAAAQSLEEQAVNMTDAISTFHLPVGDGVLPAARRPLALTC</sequence>
<evidence type="ECO:0000313" key="9">
    <source>
        <dbReference type="Proteomes" id="UP000054717"/>
    </source>
</evidence>
<dbReference type="Pfam" id="PF00015">
    <property type="entry name" value="MCPsignal"/>
    <property type="match status" value="1"/>
</dbReference>
<dbReference type="AlphaFoldDB" id="A0A158JJE4"/>
<feature type="transmembrane region" description="Helical" evidence="5">
    <location>
        <begin position="196"/>
        <end position="219"/>
    </location>
</feature>
<evidence type="ECO:0000259" key="6">
    <source>
        <dbReference type="PROSITE" id="PS50111"/>
    </source>
</evidence>
<keyword evidence="2" id="KW-0488">Methylation</keyword>
<evidence type="ECO:0000256" key="1">
    <source>
        <dbReference type="ARBA" id="ARBA00004370"/>
    </source>
</evidence>
<evidence type="ECO:0000256" key="4">
    <source>
        <dbReference type="PROSITE-ProRule" id="PRU00284"/>
    </source>
</evidence>
<dbReference type="GO" id="GO:0006935">
    <property type="term" value="P:chemotaxis"/>
    <property type="evidence" value="ECO:0007669"/>
    <property type="project" value="InterPro"/>
</dbReference>
<evidence type="ECO:0000259" key="7">
    <source>
        <dbReference type="PROSITE" id="PS50885"/>
    </source>
</evidence>
<accession>A0A158JJE4</accession>
<dbReference type="GO" id="GO:0005886">
    <property type="term" value="C:plasma membrane"/>
    <property type="evidence" value="ECO:0007669"/>
    <property type="project" value="TreeGrafter"/>
</dbReference>
<dbReference type="PROSITE" id="PS50885">
    <property type="entry name" value="HAMP"/>
    <property type="match status" value="1"/>
</dbReference>
<comment type="similarity">
    <text evidence="3">Belongs to the methyl-accepting chemotaxis (MCP) protein family.</text>
</comment>
<feature type="domain" description="HAMP" evidence="7">
    <location>
        <begin position="220"/>
        <end position="272"/>
    </location>
</feature>
<dbReference type="GO" id="GO:0007165">
    <property type="term" value="P:signal transduction"/>
    <property type="evidence" value="ECO:0007669"/>
    <property type="project" value="UniProtKB-KW"/>
</dbReference>
<dbReference type="SMART" id="SM00283">
    <property type="entry name" value="MA"/>
    <property type="match status" value="1"/>
</dbReference>
<dbReference type="PRINTS" id="PR00260">
    <property type="entry name" value="CHEMTRNSDUCR"/>
</dbReference>
<dbReference type="InterPro" id="IPR003660">
    <property type="entry name" value="HAMP_dom"/>
</dbReference>
<dbReference type="GO" id="GO:0004888">
    <property type="term" value="F:transmembrane signaling receptor activity"/>
    <property type="evidence" value="ECO:0007669"/>
    <property type="project" value="InterPro"/>
</dbReference>
<keyword evidence="5" id="KW-0812">Transmembrane</keyword>
<proteinExistence type="inferred from homology"/>
<evidence type="ECO:0000313" key="8">
    <source>
        <dbReference type="EMBL" id="SAL68948.1"/>
    </source>
</evidence>
<dbReference type="EMBL" id="FCNZ02000017">
    <property type="protein sequence ID" value="SAL68948.1"/>
    <property type="molecule type" value="Genomic_DNA"/>
</dbReference>
<dbReference type="FunFam" id="1.10.287.950:FF:000001">
    <property type="entry name" value="Methyl-accepting chemotaxis sensory transducer"/>
    <property type="match status" value="1"/>
</dbReference>
<dbReference type="Pfam" id="PF12729">
    <property type="entry name" value="4HB_MCP_1"/>
    <property type="match status" value="1"/>
</dbReference>
<evidence type="ECO:0000256" key="2">
    <source>
        <dbReference type="ARBA" id="ARBA00022481"/>
    </source>
</evidence>